<keyword evidence="4" id="KW-1185">Reference proteome</keyword>
<sequence>MQSSYRVLLFYQYVEIQNPRETAEWQRSLCERLGLKGRLLIAREGLNGTVCGAVEAIQQYCLETKKDVRFANMDIKEDVTDTLVFDKLRVRVTQEIVNLGLGDTVDPLKKTGKHLSPREFYEMLLNEDVIVIDGRNRYESEIGHFRGAITPDVETFREFPLWIDEHQEMLKGKKILTYCTGGIRCEKLTSYLIDKGFTDVYQLDGGIIRYSQDEEVQGKLYDGKCYVFDNRMAVPINRTEEDVVISACEHCGTAWDIHVNCAYLDCHRRHLSCPSCQEKLQGFCSEACRQHALEENRVDPRVPAARPVLEQTISAAR</sequence>
<dbReference type="PANTHER" id="PTHR43268">
    <property type="entry name" value="THIOSULFATE SULFURTRANSFERASE/RHODANESE-LIKE DOMAIN-CONTAINING PROTEIN 2"/>
    <property type="match status" value="1"/>
</dbReference>
<accession>A0A1M6MGY3</accession>
<dbReference type="Pfam" id="PF17773">
    <property type="entry name" value="UPF0176_N"/>
    <property type="match status" value="1"/>
</dbReference>
<protein>
    <recommendedName>
        <fullName evidence="1">tRNA uridine(34) hydroxylase</fullName>
        <ecNumber evidence="1">1.14.-.-</ecNumber>
    </recommendedName>
    <alternativeName>
        <fullName evidence="1">tRNA hydroxylation protein O</fullName>
    </alternativeName>
</protein>
<dbReference type="SMART" id="SM00450">
    <property type="entry name" value="RHOD"/>
    <property type="match status" value="1"/>
</dbReference>
<dbReference type="InterPro" id="IPR020936">
    <property type="entry name" value="TrhO"/>
</dbReference>
<comment type="catalytic activity">
    <reaction evidence="1">
        <text>uridine(34) in tRNA + AH2 + O2 = 5-hydroxyuridine(34) in tRNA + A + H2O</text>
        <dbReference type="Rhea" id="RHEA:64224"/>
        <dbReference type="Rhea" id="RHEA-COMP:11727"/>
        <dbReference type="Rhea" id="RHEA-COMP:13381"/>
        <dbReference type="ChEBI" id="CHEBI:13193"/>
        <dbReference type="ChEBI" id="CHEBI:15377"/>
        <dbReference type="ChEBI" id="CHEBI:15379"/>
        <dbReference type="ChEBI" id="CHEBI:17499"/>
        <dbReference type="ChEBI" id="CHEBI:65315"/>
        <dbReference type="ChEBI" id="CHEBI:136877"/>
    </reaction>
</comment>
<dbReference type="InterPro" id="IPR001763">
    <property type="entry name" value="Rhodanese-like_dom"/>
</dbReference>
<dbReference type="OrthoDB" id="9778326at2"/>
<dbReference type="PANTHER" id="PTHR43268:SF3">
    <property type="entry name" value="RHODANESE-LIKE DOMAIN-CONTAINING PROTEIN 7-RELATED"/>
    <property type="match status" value="1"/>
</dbReference>
<dbReference type="EC" id="1.14.-.-" evidence="1"/>
<dbReference type="InterPro" id="IPR040503">
    <property type="entry name" value="TRHO_N"/>
</dbReference>
<evidence type="ECO:0000256" key="1">
    <source>
        <dbReference type="HAMAP-Rule" id="MF_00469"/>
    </source>
</evidence>
<dbReference type="Proteomes" id="UP000184016">
    <property type="component" value="Unassembled WGS sequence"/>
</dbReference>
<keyword evidence="1" id="KW-0819">tRNA processing</keyword>
<dbReference type="Pfam" id="PF00581">
    <property type="entry name" value="Rhodanese"/>
    <property type="match status" value="1"/>
</dbReference>
<dbReference type="Pfam" id="PF12368">
    <property type="entry name" value="Rhodanese_C"/>
    <property type="match status" value="1"/>
</dbReference>
<dbReference type="GO" id="GO:0006400">
    <property type="term" value="P:tRNA modification"/>
    <property type="evidence" value="ECO:0007669"/>
    <property type="project" value="UniProtKB-UniRule"/>
</dbReference>
<dbReference type="CDD" id="cd01518">
    <property type="entry name" value="RHOD_YceA"/>
    <property type="match status" value="1"/>
</dbReference>
<dbReference type="HAMAP" id="MF_00469">
    <property type="entry name" value="TrhO"/>
    <property type="match status" value="1"/>
</dbReference>
<evidence type="ECO:0000313" key="4">
    <source>
        <dbReference type="Proteomes" id="UP000184016"/>
    </source>
</evidence>
<comment type="function">
    <text evidence="1">Catalyzes oxygen-dependent 5-hydroxyuridine (ho5U) modification at position 34 in tRNAs.</text>
</comment>
<feature type="domain" description="Rhodanese" evidence="2">
    <location>
        <begin position="125"/>
        <end position="219"/>
    </location>
</feature>
<evidence type="ECO:0000259" key="2">
    <source>
        <dbReference type="PROSITE" id="PS50206"/>
    </source>
</evidence>
<reference evidence="4" key="1">
    <citation type="submission" date="2016-11" db="EMBL/GenBank/DDBJ databases">
        <authorList>
            <person name="Varghese N."/>
            <person name="Submissions S."/>
        </authorList>
    </citation>
    <scope>NUCLEOTIDE SEQUENCE [LARGE SCALE GENOMIC DNA]</scope>
    <source>
        <strain evidence="4">USBA-503</strain>
    </source>
</reference>
<dbReference type="GO" id="GO:0016705">
    <property type="term" value="F:oxidoreductase activity, acting on paired donors, with incorporation or reduction of molecular oxygen"/>
    <property type="evidence" value="ECO:0007669"/>
    <property type="project" value="UniProtKB-UniRule"/>
</dbReference>
<dbReference type="AlphaFoldDB" id="A0A1M6MGY3"/>
<dbReference type="InterPro" id="IPR022111">
    <property type="entry name" value="Rhodanese_C"/>
</dbReference>
<dbReference type="EMBL" id="FRAF01000004">
    <property type="protein sequence ID" value="SHJ82707.1"/>
    <property type="molecule type" value="Genomic_DNA"/>
</dbReference>
<evidence type="ECO:0000313" key="3">
    <source>
        <dbReference type="EMBL" id="SHJ82707.1"/>
    </source>
</evidence>
<comment type="similarity">
    <text evidence="1">Belongs to the TrhO family.</text>
</comment>
<proteinExistence type="inferred from homology"/>
<dbReference type="InterPro" id="IPR036873">
    <property type="entry name" value="Rhodanese-like_dom_sf"/>
</dbReference>
<name>A0A1M6MGY3_9BACL</name>
<organism evidence="3 4">
    <name type="scientific">Alicyclobacillus tolerans</name>
    <dbReference type="NCBI Taxonomy" id="90970"/>
    <lineage>
        <taxon>Bacteria</taxon>
        <taxon>Bacillati</taxon>
        <taxon>Bacillota</taxon>
        <taxon>Bacilli</taxon>
        <taxon>Bacillales</taxon>
        <taxon>Alicyclobacillaceae</taxon>
        <taxon>Alicyclobacillus</taxon>
    </lineage>
</organism>
<gene>
    <name evidence="1" type="primary">trhO</name>
    <name evidence="3" type="ORF">SAMN05443507_10454</name>
</gene>
<dbReference type="PROSITE" id="PS50206">
    <property type="entry name" value="RHODANESE_3"/>
    <property type="match status" value="1"/>
</dbReference>
<dbReference type="NCBIfam" id="NF001135">
    <property type="entry name" value="PRK00142.1-3"/>
    <property type="match status" value="1"/>
</dbReference>
<keyword evidence="1" id="KW-0560">Oxidoreductase</keyword>
<dbReference type="Gene3D" id="3.40.250.10">
    <property type="entry name" value="Rhodanese-like domain"/>
    <property type="match status" value="1"/>
</dbReference>
<dbReference type="RefSeq" id="WP_072873138.1">
    <property type="nucleotide sequence ID" value="NZ_FRAF01000004.1"/>
</dbReference>
<dbReference type="SUPFAM" id="SSF52821">
    <property type="entry name" value="Rhodanese/Cell cycle control phosphatase"/>
    <property type="match status" value="1"/>
</dbReference>
<dbReference type="Gene3D" id="3.30.70.100">
    <property type="match status" value="1"/>
</dbReference>